<feature type="domain" description="NAD(P)-binding" evidence="1">
    <location>
        <begin position="7"/>
        <end position="205"/>
    </location>
</feature>
<evidence type="ECO:0000313" key="2">
    <source>
        <dbReference type="EMBL" id="MBO8191624.1"/>
    </source>
</evidence>
<dbReference type="PANTHER" id="PTHR43355:SF2">
    <property type="entry name" value="FLAVIN REDUCTASE (NADPH)"/>
    <property type="match status" value="1"/>
</dbReference>
<reference evidence="2 3" key="1">
    <citation type="submission" date="2020-11" db="EMBL/GenBank/DDBJ databases">
        <title>Streptomyces spirodelae sp. nov., isolated from duckweed.</title>
        <authorList>
            <person name="Saimee Y."/>
            <person name="Duangmal K."/>
        </authorList>
    </citation>
    <scope>NUCLEOTIDE SEQUENCE [LARGE SCALE GENOMIC DNA]</scope>
    <source>
        <strain evidence="2 3">S16-07</strain>
    </source>
</reference>
<dbReference type="SUPFAM" id="SSF51735">
    <property type="entry name" value="NAD(P)-binding Rossmann-fold domains"/>
    <property type="match status" value="1"/>
</dbReference>
<dbReference type="EMBL" id="JADKMA010000026">
    <property type="protein sequence ID" value="MBO8191624.1"/>
    <property type="molecule type" value="Genomic_DNA"/>
</dbReference>
<evidence type="ECO:0000313" key="3">
    <source>
        <dbReference type="Proteomes" id="UP001519064"/>
    </source>
</evidence>
<dbReference type="InterPro" id="IPR016040">
    <property type="entry name" value="NAD(P)-bd_dom"/>
</dbReference>
<proteinExistence type="predicted"/>
<comment type="caution">
    <text evidence="2">The sequence shown here is derived from an EMBL/GenBank/DDBJ whole genome shotgun (WGS) entry which is preliminary data.</text>
</comment>
<evidence type="ECO:0000259" key="1">
    <source>
        <dbReference type="Pfam" id="PF13460"/>
    </source>
</evidence>
<dbReference type="Gene3D" id="3.40.50.720">
    <property type="entry name" value="NAD(P)-binding Rossmann-like Domain"/>
    <property type="match status" value="1"/>
</dbReference>
<gene>
    <name evidence="2" type="ORF">ITI46_07995</name>
</gene>
<protein>
    <submittedName>
        <fullName evidence="2">SDR family oxidoreductase</fullName>
    </submittedName>
</protein>
<sequence>MRITVLGATGRVGRQVVQQALDAGHAVTAVVRNPERLPIAPHPRLDVATVADVTDPEALFPAMSGCDAVVSALGPAGNKGAKSAPIAGPALRATVEAMGQAGVRRLSALSAAPVGPEAEGEAIFTRKVVLPMLRSLQKDLYADLASMEQAIAEAPVEWTVVRPPMLLNRPYTGTYRRVVGGNVPGARTVSRADVAHALLTCLDEPETVGQGVGVAA</sequence>
<accession>A0ABS3X8B8</accession>
<name>A0ABS3X8B8_9ACTN</name>
<dbReference type="RefSeq" id="WP_209238723.1">
    <property type="nucleotide sequence ID" value="NZ_JADKMA010000026.1"/>
</dbReference>
<organism evidence="2 3">
    <name type="scientific">Streptomyces oryzae</name>
    <dbReference type="NCBI Taxonomy" id="1434886"/>
    <lineage>
        <taxon>Bacteria</taxon>
        <taxon>Bacillati</taxon>
        <taxon>Actinomycetota</taxon>
        <taxon>Actinomycetes</taxon>
        <taxon>Kitasatosporales</taxon>
        <taxon>Streptomycetaceae</taxon>
        <taxon>Streptomyces</taxon>
    </lineage>
</organism>
<dbReference type="CDD" id="cd05244">
    <property type="entry name" value="BVR-B_like_SDR_a"/>
    <property type="match status" value="1"/>
</dbReference>
<dbReference type="InterPro" id="IPR036291">
    <property type="entry name" value="NAD(P)-bd_dom_sf"/>
</dbReference>
<keyword evidence="3" id="KW-1185">Reference proteome</keyword>
<dbReference type="PANTHER" id="PTHR43355">
    <property type="entry name" value="FLAVIN REDUCTASE (NADPH)"/>
    <property type="match status" value="1"/>
</dbReference>
<dbReference type="Pfam" id="PF13460">
    <property type="entry name" value="NAD_binding_10"/>
    <property type="match status" value="1"/>
</dbReference>
<dbReference type="Proteomes" id="UP001519064">
    <property type="component" value="Unassembled WGS sequence"/>
</dbReference>
<dbReference type="InterPro" id="IPR051606">
    <property type="entry name" value="Polyketide_Oxido-like"/>
</dbReference>